<keyword evidence="6" id="KW-0808">Transferase</keyword>
<comment type="catalytic activity">
    <reaction evidence="18">
        <text>shikimate + ATP = 3-phosphoshikimate + ADP + H(+)</text>
        <dbReference type="Rhea" id="RHEA:13121"/>
        <dbReference type="ChEBI" id="CHEBI:15378"/>
        <dbReference type="ChEBI" id="CHEBI:30616"/>
        <dbReference type="ChEBI" id="CHEBI:36208"/>
        <dbReference type="ChEBI" id="CHEBI:145989"/>
        <dbReference type="ChEBI" id="CHEBI:456216"/>
        <dbReference type="EC" id="2.7.1.71"/>
    </reaction>
</comment>
<dbReference type="SUPFAM" id="SSF51569">
    <property type="entry name" value="Aldolase"/>
    <property type="match status" value="1"/>
</dbReference>
<dbReference type="InterPro" id="IPR022893">
    <property type="entry name" value="Shikimate_DH_fam"/>
</dbReference>
<feature type="domain" description="Sigma-54 factor interaction" evidence="22">
    <location>
        <begin position="157"/>
        <end position="386"/>
    </location>
</feature>
<keyword evidence="12" id="KW-0560">Oxidoreductase</keyword>
<keyword evidence="9" id="KW-0418">Kinase</keyword>
<dbReference type="CDD" id="cd00782">
    <property type="entry name" value="MutL_Trans"/>
    <property type="match status" value="1"/>
</dbReference>
<dbReference type="GO" id="GO:0016020">
    <property type="term" value="C:membrane"/>
    <property type="evidence" value="ECO:0007669"/>
    <property type="project" value="InterPro"/>
</dbReference>
<dbReference type="InterPro" id="IPR042121">
    <property type="entry name" value="MutL_C_regsub"/>
</dbReference>
<keyword evidence="21" id="KW-0472">Membrane</keyword>
<dbReference type="GO" id="GO:0004190">
    <property type="term" value="F:aspartic-type endopeptidase activity"/>
    <property type="evidence" value="ECO:0007669"/>
    <property type="project" value="InterPro"/>
</dbReference>
<dbReference type="Gene3D" id="3.40.50.300">
    <property type="entry name" value="P-loop containing nucleotide triphosphate hydrolases"/>
    <property type="match status" value="2"/>
</dbReference>
<dbReference type="InterPro" id="IPR011006">
    <property type="entry name" value="CheY-like_superfamily"/>
</dbReference>
<dbReference type="InterPro" id="IPR002078">
    <property type="entry name" value="Sigma_54_int"/>
</dbReference>
<keyword evidence="21" id="KW-1133">Transmembrane helix</keyword>
<evidence type="ECO:0000256" key="5">
    <source>
        <dbReference type="ARBA" id="ARBA00022605"/>
    </source>
</evidence>
<dbReference type="EMBL" id="CAMXCT010000001">
    <property type="protein sequence ID" value="CAI3971537.1"/>
    <property type="molecule type" value="Genomic_DNA"/>
</dbReference>
<keyword evidence="17" id="KW-0234">DNA repair</keyword>
<dbReference type="Gene3D" id="3.40.50.720">
    <property type="entry name" value="NAD(P)-binding Rossmann-like Domain"/>
    <property type="match status" value="1"/>
</dbReference>
<dbReference type="Pfam" id="PF01487">
    <property type="entry name" value="DHquinase_I"/>
    <property type="match status" value="1"/>
</dbReference>
<dbReference type="PROSITE" id="PS00058">
    <property type="entry name" value="DNA_MISMATCH_REPAIR_1"/>
    <property type="match status" value="1"/>
</dbReference>
<dbReference type="InterPro" id="IPR002099">
    <property type="entry name" value="MutL/Mlh/PMS"/>
</dbReference>
<evidence type="ECO:0000313" key="25">
    <source>
        <dbReference type="EMBL" id="CAL1124912.1"/>
    </source>
</evidence>
<protein>
    <submittedName>
        <fullName evidence="26">DNA mismatch repair protein MutL</fullName>
    </submittedName>
</protein>
<dbReference type="HAMAP" id="MF_00109">
    <property type="entry name" value="Shikimate_kinase"/>
    <property type="match status" value="1"/>
</dbReference>
<evidence type="ECO:0000256" key="19">
    <source>
        <dbReference type="PROSITE-ProRule" id="PRU00169"/>
    </source>
</evidence>
<dbReference type="InterPro" id="IPR001381">
    <property type="entry name" value="DHquinase_I"/>
</dbReference>
<dbReference type="Pfam" id="PF02954">
    <property type="entry name" value="HTH_8"/>
    <property type="match status" value="1"/>
</dbReference>
<dbReference type="PRINTS" id="PR01590">
    <property type="entry name" value="HTHFIS"/>
</dbReference>
<evidence type="ECO:0000313" key="27">
    <source>
        <dbReference type="Proteomes" id="UP001152797"/>
    </source>
</evidence>
<dbReference type="InterPro" id="IPR013785">
    <property type="entry name" value="Aldolase_TIM"/>
</dbReference>
<evidence type="ECO:0000256" key="8">
    <source>
        <dbReference type="ARBA" id="ARBA00022763"/>
    </source>
</evidence>
<dbReference type="PROSITE" id="PS50110">
    <property type="entry name" value="RESPONSE_REGULATORY"/>
    <property type="match status" value="1"/>
</dbReference>
<feature type="modified residue" description="4-aspartylphosphate" evidence="19">
    <location>
        <position position="67"/>
    </location>
</feature>
<dbReference type="GO" id="GO:0019632">
    <property type="term" value="P:shikimate metabolic process"/>
    <property type="evidence" value="ECO:0007669"/>
    <property type="project" value="InterPro"/>
</dbReference>
<dbReference type="InterPro" id="IPR014790">
    <property type="entry name" value="MutL_C"/>
</dbReference>
<accession>A0A9P1BDW0</accession>
<evidence type="ECO:0000256" key="14">
    <source>
        <dbReference type="ARBA" id="ARBA00023125"/>
    </source>
</evidence>
<dbReference type="InterPro" id="IPR027417">
    <property type="entry name" value="P-loop_NTPase"/>
</dbReference>
<dbReference type="Gene3D" id="3.30.230.10">
    <property type="match status" value="1"/>
</dbReference>
<dbReference type="GO" id="GO:0005524">
    <property type="term" value="F:ATP binding"/>
    <property type="evidence" value="ECO:0007669"/>
    <property type="project" value="UniProtKB-KW"/>
</dbReference>
<dbReference type="CDD" id="cd00464">
    <property type="entry name" value="SK"/>
    <property type="match status" value="1"/>
</dbReference>
<dbReference type="Pfam" id="PF00158">
    <property type="entry name" value="Sigma54_activat"/>
    <property type="match status" value="1"/>
</dbReference>
<keyword evidence="14" id="KW-0238">DNA-binding</keyword>
<dbReference type="InterPro" id="IPR020667">
    <property type="entry name" value="DNA_mismatch_repair_MutL"/>
</dbReference>
<dbReference type="InterPro" id="IPR031322">
    <property type="entry name" value="Shikimate/glucono_kinase"/>
</dbReference>
<dbReference type="Pfam" id="PF01119">
    <property type="entry name" value="DNA_mis_repair"/>
    <property type="match status" value="1"/>
</dbReference>
<comment type="pathway">
    <text evidence="1">Metabolic intermediate biosynthesis; chorismate biosynthesis; chorismate from D-erythrose 4-phosphate and phosphoenolpyruvate: step 5/7.</text>
</comment>
<feature type="transmembrane region" description="Helical" evidence="21">
    <location>
        <begin position="2038"/>
        <end position="2058"/>
    </location>
</feature>
<dbReference type="InterPro" id="IPR011342">
    <property type="entry name" value="Shikimate_DH"/>
</dbReference>
<dbReference type="InterPro" id="IPR020568">
    <property type="entry name" value="Ribosomal_Su5_D2-typ_SF"/>
</dbReference>
<dbReference type="Gene3D" id="1.10.10.60">
    <property type="entry name" value="Homeodomain-like"/>
    <property type="match status" value="1"/>
</dbReference>
<dbReference type="CDD" id="cd01065">
    <property type="entry name" value="NAD_bind_Shikimate_DH"/>
    <property type="match status" value="1"/>
</dbReference>
<dbReference type="InterPro" id="IPR002197">
    <property type="entry name" value="HTH_Fis"/>
</dbReference>
<dbReference type="InterPro" id="IPR025662">
    <property type="entry name" value="Sigma_54_int_dom_ATP-bd_1"/>
</dbReference>
<dbReference type="PROSITE" id="PS01128">
    <property type="entry name" value="SHIKIMATE_KINASE"/>
    <property type="match status" value="1"/>
</dbReference>
<dbReference type="Gene3D" id="3.40.50.10860">
    <property type="entry name" value="Leucine Dehydrogenase, chain A, domain 1"/>
    <property type="match status" value="1"/>
</dbReference>
<sequence>MTSPDSIDVESTSASPKGVLIVDNEEAHAQAVAESLNRVGYACTVATSGTEGAEELERGDYDVIITDLVMNDLDGLGILAKAKQDLPDAEVVIVTGHGSVPSAVTAMQQGAFNYLLKPLDMRQLRTVIEKACVAAELRRTNFELNRRLDEKFGFEGVIGSSPQMNEVIDRLRRIAPTNASVLIQGETGTGKELVAQALHQNSPRKNKPFVALNCAALSENILESELFGHVKGAFTDASTDRVGKFEYAHGGTLFLDEVGDMPMATQIKLLRVLESGEITRVGSNDPIKVNVRIVSATNRDLEDAIEAGTFRRDLYHRLKVVTIVLPNLKDRSQDIPLLLDHFIKQFAKQHDKMIKSMSTAARRRLIAFDWPGNVRQLRNVVESMVVVDFDGILDVDDLPDELSESADSSGAAPAGSLSSLVGKSLSDVEGLFIAETLQATGGNREEAAAMLGIGERTLYRKIKVIERPASVVKELLENSVDAKAKRIEVSIQKGGAELIRVSDDGHGIEADELMLAVASHATSKISDADDLFSVGTLGFRGEALASIAEISRFSIQSRTADAPSGMRLEVNAGKAEEPVPCGCPVGTTIEVGDLFLNTPVRRKFLRTTQTEMGHIGEAFIRIALAHLNVHFTLRHNDRLVHDLPPTTNWSDRIATLFSREMAENLIWVESADDDVRLAGYVAHPSQSRGNQRMQYLFLNGRHIRDRSLQHALGEAYRGLLLTGRYPITFLSLDMPPEGVDVNVHPTKLEVRFRNGSRLYSQLLGTLRTKFLSTNLETRFHGPSSDETNSSHDTAAAAQIKQEMVAWAQGRPGVTVDSPHGSPSSGFGSAPHSRQPLVLNKLDDSWRSSVGRTTTSPELGSGMTEEARPQLTEVSQPESASPQEGNTSALQIHNRYLVSETDDGMVVIDQHALHERILYEQLREKIATKALEMQKLLVPEPVDLGSAEAAVVLDHREMLLKLGIDIEPFGGDTVLIVGYPAMLANLHPTEMLHALVEQLMTEGKSPETRDLIDELLHMMSCKAAIKAGDRLNPAEITALLEQRHLVQDTHHCPHGRPTALVLTREELDKQFKRRHRHMIAEHGHLVELGAQLVELRLDYINGDVNIRRLLADRKGPVLISCRREVDGGKWSGTEEARQMLLRTAVAEGVDYVDLEDDIASNIPRFGQTKRVISRHDFRKTPEDLEAIHARMSELDADIIKLATLANHPHDNVRMLQLVEKSEIPTVGICMGDIGTPSRLLAGKFGAPFTFATFHHERALAPGQLSFQQMTEVYRYDQINRDTTVFGVIADPIGHSHSPLIHNAAFADKEIDSVYLPFRVRKQELGSFMDDAANLGIKGLSVTIPHKETVLRHLTKLDGAARRVSAVNTVVFSDDGIIGYNTDYRAAIDSLEEGMGGKTADGSSPVKNKTALILGAGGVAKVFAHALRRRNAHVIIASRTSSRADSLAEQAKCKAIDWSARHGISADILVNCTPVGMHPNVDETPFDRHHMRPSMVVFDTVYNPESTLFVKDARARSCVVVTGVDMFIRQAALQFKLFTGQDAPMGLMRERRPMSVVLIGYRGTGKSTVARLLAQRWSLDAVDADCELESRAGKTIAEIFAAEGEGAFRDLETTVLRDLVPREKTIVAAGGGAILREENRKIIAEAEWIVWLKAGAETIAARVAADATTNERRPQLTTAGGMQEIVDLLAQREPLYQQMAECEVETDGLGAEADTVGDVFMLPMELRLIGLGLLGVCIGSLLNAAIYRLCWHPRAISPWTAQLQEAPPRRWSDRVPVVGWFGLRREVPQHGPGFWVRPMLVEVATGLAMATLYWWEVAELNLQPRPLPPNLSMAVVHAQFAAHALLMCLMIAASVIDLDEKTIPDEITVPGTLLGLTAAFIFPWMLLPVPTAIGVQFLTPVSPNPWPAWMDGMPQVGSIVLALAAWWIWVLGLLPRPWRTQRGWGVAIRLLSVRMFRSQGSLFVLGIGLVGSMAIAGAWAWGDRNWQGLLTSLVGLLIGGGIIWAVRNVGTLVLEREAMGFGDVTLMAMIGTFLGWQPCLIVFFVAPFFALAFGVVQLVVHRDAEIPYGPFLCMATMLIVLSWRTVWEGVANVFALGWLIGAVMIGLLVVLAGLLMLIRVIRELFSSAPAE</sequence>
<evidence type="ECO:0000256" key="16">
    <source>
        <dbReference type="ARBA" id="ARBA00023163"/>
    </source>
</evidence>
<keyword evidence="13" id="KW-0805">Transcription regulation</keyword>
<dbReference type="Gene3D" id="1.10.8.60">
    <property type="match status" value="1"/>
</dbReference>
<dbReference type="Gene3D" id="3.30.1370.100">
    <property type="entry name" value="MutL, C-terminal domain, regulatory subdomain"/>
    <property type="match status" value="1"/>
</dbReference>
<dbReference type="SUPFAM" id="SSF53223">
    <property type="entry name" value="Aminoacid dehydrogenase-like, N-terminal domain"/>
    <property type="match status" value="1"/>
</dbReference>
<dbReference type="InterPro" id="IPR025944">
    <property type="entry name" value="Sigma_54_int_dom_CS"/>
</dbReference>
<keyword evidence="21" id="KW-0812">Transmembrane</keyword>
<dbReference type="GO" id="GO:0009073">
    <property type="term" value="P:aromatic amino acid family biosynthetic process"/>
    <property type="evidence" value="ECO:0007669"/>
    <property type="project" value="UniProtKB-KW"/>
</dbReference>
<evidence type="ECO:0000256" key="3">
    <source>
        <dbReference type="ARBA" id="ARBA00006477"/>
    </source>
</evidence>
<keyword evidence="5" id="KW-0028">Amino-acid biosynthesis</keyword>
<dbReference type="GO" id="GO:0050661">
    <property type="term" value="F:NADP binding"/>
    <property type="evidence" value="ECO:0007669"/>
    <property type="project" value="InterPro"/>
</dbReference>
<dbReference type="FunFam" id="3.40.50.300:FF:000006">
    <property type="entry name" value="DNA-binding transcriptional regulator NtrC"/>
    <property type="match status" value="1"/>
</dbReference>
<feature type="transmembrane region" description="Helical" evidence="21">
    <location>
        <begin position="1986"/>
        <end position="2004"/>
    </location>
</feature>
<dbReference type="CDD" id="cd00009">
    <property type="entry name" value="AAA"/>
    <property type="match status" value="1"/>
</dbReference>
<comment type="similarity">
    <text evidence="2">Belongs to the DNA mismatch repair MutL/HexB family.</text>
</comment>
<evidence type="ECO:0000256" key="1">
    <source>
        <dbReference type="ARBA" id="ARBA00004842"/>
    </source>
</evidence>
<dbReference type="SUPFAM" id="SSF118116">
    <property type="entry name" value="DNA mismatch repair protein MutL"/>
    <property type="match status" value="1"/>
</dbReference>
<feature type="transmembrane region" description="Helical" evidence="21">
    <location>
        <begin position="1833"/>
        <end position="1854"/>
    </location>
</feature>
<dbReference type="CDD" id="cd16926">
    <property type="entry name" value="HATPase_MutL-MLH-PMS-like"/>
    <property type="match status" value="1"/>
</dbReference>
<organism evidence="24">
    <name type="scientific">Cladocopium goreaui</name>
    <dbReference type="NCBI Taxonomy" id="2562237"/>
    <lineage>
        <taxon>Eukaryota</taxon>
        <taxon>Sar</taxon>
        <taxon>Alveolata</taxon>
        <taxon>Dinophyceae</taxon>
        <taxon>Suessiales</taxon>
        <taxon>Symbiodiniaceae</taxon>
        <taxon>Cladocopium</taxon>
    </lineage>
</organism>
<dbReference type="InterPro" id="IPR010627">
    <property type="entry name" value="Prepilin_pept_A24_N"/>
</dbReference>
<dbReference type="InterPro" id="IPR009057">
    <property type="entry name" value="Homeodomain-like_sf"/>
</dbReference>
<dbReference type="InterPro" id="IPR042120">
    <property type="entry name" value="MutL_C_dimsub"/>
</dbReference>
<dbReference type="Pfam" id="PF25601">
    <property type="entry name" value="AAA_lid_14"/>
    <property type="match status" value="1"/>
</dbReference>
<evidence type="ECO:0000313" key="24">
    <source>
        <dbReference type="EMBL" id="CAI3971537.1"/>
    </source>
</evidence>
<dbReference type="SMART" id="SM00382">
    <property type="entry name" value="AAA"/>
    <property type="match status" value="2"/>
</dbReference>
<keyword evidence="27" id="KW-1185">Reference proteome</keyword>
<dbReference type="InterPro" id="IPR036291">
    <property type="entry name" value="NAD(P)-bd_dom_sf"/>
</dbReference>
<dbReference type="Pfam" id="PF01488">
    <property type="entry name" value="Shikimate_DH"/>
    <property type="match status" value="1"/>
</dbReference>
<dbReference type="Pfam" id="PF00072">
    <property type="entry name" value="Response_reg"/>
    <property type="match status" value="1"/>
</dbReference>
<dbReference type="InterPro" id="IPR001789">
    <property type="entry name" value="Sig_transdc_resp-reg_receiver"/>
</dbReference>
<feature type="domain" description="Response regulatory" evidence="23">
    <location>
        <begin position="18"/>
        <end position="132"/>
    </location>
</feature>
<dbReference type="InterPro" id="IPR023000">
    <property type="entry name" value="Shikimate_kinase_CS"/>
</dbReference>
<feature type="region of interest" description="Disordered" evidence="20">
    <location>
        <begin position="811"/>
        <end position="887"/>
    </location>
</feature>
<keyword evidence="11" id="KW-0521">NADP</keyword>
<evidence type="ECO:0000259" key="22">
    <source>
        <dbReference type="PROSITE" id="PS50045"/>
    </source>
</evidence>
<dbReference type="InterPro" id="IPR036890">
    <property type="entry name" value="HATPase_C_sf"/>
</dbReference>
<dbReference type="NCBIfam" id="TIGR00507">
    <property type="entry name" value="aroE"/>
    <property type="match status" value="1"/>
</dbReference>
<dbReference type="PROSITE" id="PS50045">
    <property type="entry name" value="SIGMA54_INTERACT_4"/>
    <property type="match status" value="1"/>
</dbReference>
<dbReference type="FunFam" id="3.30.565.10:FF:000003">
    <property type="entry name" value="DNA mismatch repair endonuclease MutL"/>
    <property type="match status" value="1"/>
</dbReference>
<dbReference type="InterPro" id="IPR003593">
    <property type="entry name" value="AAA+_ATPase"/>
</dbReference>
<dbReference type="HAMAP" id="MF_00222">
    <property type="entry name" value="Shikimate_DH_AroE"/>
    <property type="match status" value="1"/>
</dbReference>
<dbReference type="Pfam" id="PF13589">
    <property type="entry name" value="HATPase_c_3"/>
    <property type="match status" value="1"/>
</dbReference>
<keyword evidence="8" id="KW-0227">DNA damage</keyword>
<dbReference type="Gene3D" id="3.30.565.10">
    <property type="entry name" value="Histidine kinase-like ATPase, C-terminal domain"/>
    <property type="match status" value="1"/>
</dbReference>
<feature type="transmembrane region" description="Helical" evidence="21">
    <location>
        <begin position="1792"/>
        <end position="1813"/>
    </location>
</feature>
<dbReference type="InterPro" id="IPR000045">
    <property type="entry name" value="Prepilin_IV_endopep_pep"/>
</dbReference>
<dbReference type="SUPFAM" id="SSF52540">
    <property type="entry name" value="P-loop containing nucleoside triphosphate hydrolases"/>
    <property type="match status" value="2"/>
</dbReference>
<keyword evidence="19" id="KW-0597">Phosphoprotein</keyword>
<comment type="caution">
    <text evidence="24">The sequence shown here is derived from an EMBL/GenBank/DDBJ whole genome shotgun (WGS) entry which is preliminary data.</text>
</comment>
<evidence type="ECO:0000256" key="13">
    <source>
        <dbReference type="ARBA" id="ARBA00023015"/>
    </source>
</evidence>
<evidence type="ECO:0000256" key="15">
    <source>
        <dbReference type="ARBA" id="ARBA00023141"/>
    </source>
</evidence>
<keyword evidence="10" id="KW-0067">ATP-binding</keyword>
<feature type="transmembrane region" description="Helical" evidence="21">
    <location>
        <begin position="1911"/>
        <end position="1932"/>
    </location>
</feature>
<comment type="similarity">
    <text evidence="3">In the 2nd section; belongs to the type-I 3-dehydroquinase family.</text>
</comment>
<feature type="transmembrane region" description="Helical" evidence="21">
    <location>
        <begin position="1960"/>
        <end position="1980"/>
    </location>
</feature>
<feature type="transmembrane region" description="Helical" evidence="21">
    <location>
        <begin position="2091"/>
        <end position="2116"/>
    </location>
</feature>
<feature type="transmembrane region" description="Helical" evidence="21">
    <location>
        <begin position="1726"/>
        <end position="1745"/>
    </location>
</feature>
<dbReference type="HAMAP" id="MF_00214">
    <property type="entry name" value="AroD"/>
    <property type="match status" value="1"/>
</dbReference>
<dbReference type="HAMAP" id="MF_00149">
    <property type="entry name" value="DNA_mis_repair"/>
    <property type="match status" value="1"/>
</dbReference>
<dbReference type="SUPFAM" id="SSF55874">
    <property type="entry name" value="ATPase domain of HSP90 chaperone/DNA topoisomerase II/histidine kinase"/>
    <property type="match status" value="1"/>
</dbReference>
<dbReference type="OrthoDB" id="10263226at2759"/>
<evidence type="ECO:0000313" key="26">
    <source>
        <dbReference type="EMBL" id="CAL4758849.1"/>
    </source>
</evidence>
<reference evidence="25" key="2">
    <citation type="submission" date="2024-04" db="EMBL/GenBank/DDBJ databases">
        <authorList>
            <person name="Chen Y."/>
            <person name="Shah S."/>
            <person name="Dougan E. K."/>
            <person name="Thang M."/>
            <person name="Chan C."/>
        </authorList>
    </citation>
    <scope>NUCLEOTIDE SEQUENCE [LARGE SCALE GENOMIC DNA]</scope>
</reference>
<evidence type="ECO:0000256" key="10">
    <source>
        <dbReference type="ARBA" id="ARBA00022840"/>
    </source>
</evidence>
<dbReference type="InterPro" id="IPR013507">
    <property type="entry name" value="DNA_mismatch_S5_2-like"/>
</dbReference>
<dbReference type="InterPro" id="IPR037198">
    <property type="entry name" value="MutL_C_sf"/>
</dbReference>
<evidence type="ECO:0000256" key="17">
    <source>
        <dbReference type="ARBA" id="ARBA00023204"/>
    </source>
</evidence>
<dbReference type="GO" id="GO:0004765">
    <property type="term" value="F:shikimate kinase activity"/>
    <property type="evidence" value="ECO:0007669"/>
    <property type="project" value="UniProtKB-EC"/>
</dbReference>
<dbReference type="Gene3D" id="1.20.120.1220">
    <property type="match status" value="2"/>
</dbReference>
<comment type="similarity">
    <text evidence="4">In the N-terminal section; belongs to the shikimate kinase family.</text>
</comment>
<dbReference type="Gene3D" id="3.20.20.70">
    <property type="entry name" value="Aldolase class I"/>
    <property type="match status" value="1"/>
</dbReference>
<dbReference type="GO" id="GO:0004764">
    <property type="term" value="F:shikimate 3-dehydrogenase (NADP+) activity"/>
    <property type="evidence" value="ECO:0007669"/>
    <property type="project" value="InterPro"/>
</dbReference>
<keyword evidence="7" id="KW-0547">Nucleotide-binding</keyword>
<feature type="transmembrane region" description="Helical" evidence="21">
    <location>
        <begin position="1866"/>
        <end position="1891"/>
    </location>
</feature>
<dbReference type="GO" id="GO:0043565">
    <property type="term" value="F:sequence-specific DNA binding"/>
    <property type="evidence" value="ECO:0007669"/>
    <property type="project" value="InterPro"/>
</dbReference>
<dbReference type="SMART" id="SM00448">
    <property type="entry name" value="REC"/>
    <property type="match status" value="1"/>
</dbReference>
<evidence type="ECO:0000259" key="23">
    <source>
        <dbReference type="PROSITE" id="PS50110"/>
    </source>
</evidence>
<keyword evidence="16" id="KW-0804">Transcription</keyword>
<dbReference type="PROSITE" id="PS00688">
    <property type="entry name" value="SIGMA54_INTERACT_3"/>
    <property type="match status" value="1"/>
</dbReference>
<dbReference type="InterPro" id="IPR014762">
    <property type="entry name" value="DNA_mismatch_repair_CS"/>
</dbReference>
<dbReference type="SMART" id="SM00853">
    <property type="entry name" value="MutL_C"/>
    <property type="match status" value="1"/>
</dbReference>
<evidence type="ECO:0000256" key="18">
    <source>
        <dbReference type="ARBA" id="ARBA00048567"/>
    </source>
</evidence>
<dbReference type="Pfam" id="PF01478">
    <property type="entry name" value="Peptidase_A24"/>
    <property type="match status" value="2"/>
</dbReference>
<dbReference type="PROSITE" id="PS00676">
    <property type="entry name" value="SIGMA54_INTERACT_2"/>
    <property type="match status" value="1"/>
</dbReference>
<gene>
    <name evidence="24" type="ORF">C1SCF055_LOCUS127</name>
</gene>
<dbReference type="Pfam" id="PF06750">
    <property type="entry name" value="A24_N_bact"/>
    <property type="match status" value="1"/>
</dbReference>
<dbReference type="SUPFAM" id="SSF46689">
    <property type="entry name" value="Homeodomain-like"/>
    <property type="match status" value="1"/>
</dbReference>
<evidence type="ECO:0000256" key="20">
    <source>
        <dbReference type="SAM" id="MobiDB-lite"/>
    </source>
</evidence>
<evidence type="ECO:0000256" key="6">
    <source>
        <dbReference type="ARBA" id="ARBA00022679"/>
    </source>
</evidence>
<dbReference type="EMBL" id="CAMXCT030000001">
    <property type="protein sequence ID" value="CAL4758849.1"/>
    <property type="molecule type" value="Genomic_DNA"/>
</dbReference>
<evidence type="ECO:0000256" key="12">
    <source>
        <dbReference type="ARBA" id="ARBA00023002"/>
    </source>
</evidence>
<dbReference type="GO" id="GO:0000160">
    <property type="term" value="P:phosphorelay signal transduction system"/>
    <property type="evidence" value="ECO:0007669"/>
    <property type="project" value="InterPro"/>
</dbReference>
<dbReference type="PRINTS" id="PR01100">
    <property type="entry name" value="SHIKIMTKNASE"/>
</dbReference>
<feature type="compositionally biased region" description="Polar residues" evidence="20">
    <location>
        <begin position="871"/>
        <end position="887"/>
    </location>
</feature>
<dbReference type="SUPFAM" id="SSF54211">
    <property type="entry name" value="Ribosomal protein S5 domain 2-like"/>
    <property type="match status" value="1"/>
</dbReference>
<dbReference type="InterPro" id="IPR013708">
    <property type="entry name" value="Shikimate_DH-bd_N"/>
</dbReference>
<evidence type="ECO:0000256" key="9">
    <source>
        <dbReference type="ARBA" id="ARBA00022777"/>
    </source>
</evidence>
<evidence type="ECO:0000256" key="2">
    <source>
        <dbReference type="ARBA" id="ARBA00006082"/>
    </source>
</evidence>
<dbReference type="GO" id="GO:0030983">
    <property type="term" value="F:mismatched DNA binding"/>
    <property type="evidence" value="ECO:0007669"/>
    <property type="project" value="InterPro"/>
</dbReference>
<dbReference type="Pfam" id="PF08501">
    <property type="entry name" value="Shikimate_dh_N"/>
    <property type="match status" value="1"/>
</dbReference>
<proteinExistence type="inferred from homology"/>
<dbReference type="Pfam" id="PF08676">
    <property type="entry name" value="MutL_C"/>
    <property type="match status" value="1"/>
</dbReference>
<dbReference type="PANTHER" id="PTHR32071">
    <property type="entry name" value="TRANSCRIPTIONAL REGULATORY PROTEIN"/>
    <property type="match status" value="1"/>
</dbReference>
<dbReference type="GO" id="GO:0003855">
    <property type="term" value="F:3-dehydroquinate dehydratase activity"/>
    <property type="evidence" value="ECO:0007669"/>
    <property type="project" value="InterPro"/>
</dbReference>
<dbReference type="Gene3D" id="3.40.50.2300">
    <property type="match status" value="1"/>
</dbReference>
<keyword evidence="15" id="KW-0057">Aromatic amino acid biosynthesis</keyword>
<feature type="compositionally biased region" description="Low complexity" evidence="20">
    <location>
        <begin position="817"/>
        <end position="832"/>
    </location>
</feature>
<dbReference type="Proteomes" id="UP001152797">
    <property type="component" value="Unassembled WGS sequence"/>
</dbReference>
<dbReference type="Pfam" id="PF01202">
    <property type="entry name" value="SKI"/>
    <property type="match status" value="1"/>
</dbReference>
<name>A0A9P1BDW0_9DINO</name>
<dbReference type="SUPFAM" id="SSF52172">
    <property type="entry name" value="CheY-like"/>
    <property type="match status" value="1"/>
</dbReference>
<dbReference type="CDD" id="cd00502">
    <property type="entry name" value="DHQase_I"/>
    <property type="match status" value="1"/>
</dbReference>
<dbReference type="InterPro" id="IPR000623">
    <property type="entry name" value="Shikimate_kinase/TSH1"/>
</dbReference>
<dbReference type="InterPro" id="IPR025943">
    <property type="entry name" value="Sigma_54_int_dom_ATP-bd_2"/>
</dbReference>
<evidence type="ECO:0000256" key="21">
    <source>
        <dbReference type="SAM" id="Phobius"/>
    </source>
</evidence>
<dbReference type="InterPro" id="IPR046346">
    <property type="entry name" value="Aminoacid_DH-like_N_sf"/>
</dbReference>
<dbReference type="InterPro" id="IPR041121">
    <property type="entry name" value="SDH_C"/>
</dbReference>
<dbReference type="Gene3D" id="3.30.1540.20">
    <property type="entry name" value="MutL, C-terminal domain, dimerisation subdomain"/>
    <property type="match status" value="1"/>
</dbReference>
<evidence type="ECO:0000256" key="7">
    <source>
        <dbReference type="ARBA" id="ARBA00022741"/>
    </source>
</evidence>
<dbReference type="NCBIfam" id="TIGR00585">
    <property type="entry name" value="mutl"/>
    <property type="match status" value="1"/>
</dbReference>
<reference evidence="24" key="1">
    <citation type="submission" date="2022-10" db="EMBL/GenBank/DDBJ databases">
        <authorList>
            <person name="Chen Y."/>
            <person name="Dougan E. K."/>
            <person name="Chan C."/>
            <person name="Rhodes N."/>
            <person name="Thang M."/>
        </authorList>
    </citation>
    <scope>NUCLEOTIDE SEQUENCE</scope>
</reference>
<dbReference type="EMBL" id="CAMXCT020000001">
    <property type="protein sequence ID" value="CAL1124912.1"/>
    <property type="molecule type" value="Genomic_DNA"/>
</dbReference>
<dbReference type="InterPro" id="IPR058031">
    <property type="entry name" value="AAA_lid_NorR"/>
</dbReference>
<evidence type="ECO:0000256" key="4">
    <source>
        <dbReference type="ARBA" id="ARBA00009349"/>
    </source>
</evidence>
<dbReference type="PROSITE" id="PS00675">
    <property type="entry name" value="SIGMA54_INTERACT_1"/>
    <property type="match status" value="1"/>
</dbReference>
<dbReference type="Pfam" id="PF18317">
    <property type="entry name" value="SDH_C"/>
    <property type="match status" value="1"/>
</dbReference>
<dbReference type="PANTHER" id="PTHR32071:SF57">
    <property type="entry name" value="C4-DICARBOXYLATE TRANSPORT TRANSCRIPTIONAL REGULATORY PROTEIN DCTD"/>
    <property type="match status" value="1"/>
</dbReference>
<dbReference type="GO" id="GO:0006355">
    <property type="term" value="P:regulation of DNA-templated transcription"/>
    <property type="evidence" value="ECO:0007669"/>
    <property type="project" value="InterPro"/>
</dbReference>
<dbReference type="GO" id="GO:0008652">
    <property type="term" value="P:amino acid biosynthetic process"/>
    <property type="evidence" value="ECO:0007669"/>
    <property type="project" value="UniProtKB-KW"/>
</dbReference>
<dbReference type="InterPro" id="IPR006151">
    <property type="entry name" value="Shikm_DH/Glu-tRNA_Rdtase"/>
</dbReference>
<evidence type="ECO:0000256" key="11">
    <source>
        <dbReference type="ARBA" id="ARBA00022857"/>
    </source>
</evidence>
<dbReference type="InterPro" id="IPR014721">
    <property type="entry name" value="Ribsml_uS5_D2-typ_fold_subgr"/>
</dbReference>
<dbReference type="SMART" id="SM01340">
    <property type="entry name" value="DNA_mis_repair"/>
    <property type="match status" value="1"/>
</dbReference>
<dbReference type="GO" id="GO:0006298">
    <property type="term" value="P:mismatch repair"/>
    <property type="evidence" value="ECO:0007669"/>
    <property type="project" value="InterPro"/>
</dbReference>
<feature type="compositionally biased region" description="Polar residues" evidence="20">
    <location>
        <begin position="846"/>
        <end position="857"/>
    </location>
</feature>
<dbReference type="SUPFAM" id="SSF51735">
    <property type="entry name" value="NAD(P)-binding Rossmann-fold domains"/>
    <property type="match status" value="1"/>
</dbReference>
<feature type="transmembrane region" description="Helical" evidence="21">
    <location>
        <begin position="2065"/>
        <end position="2085"/>
    </location>
</feature>